<dbReference type="AlphaFoldDB" id="A0A846QXY0"/>
<feature type="transmembrane region" description="Helical" evidence="1">
    <location>
        <begin position="112"/>
        <end position="135"/>
    </location>
</feature>
<accession>A0A846QXY0</accession>
<evidence type="ECO:0008006" key="4">
    <source>
        <dbReference type="Google" id="ProtNLM"/>
    </source>
</evidence>
<proteinExistence type="predicted"/>
<keyword evidence="1" id="KW-0472">Membrane</keyword>
<dbReference type="EMBL" id="JAATJJ010000001">
    <property type="protein sequence ID" value="NJB69954.1"/>
    <property type="molecule type" value="Genomic_DNA"/>
</dbReference>
<organism evidence="2 3">
    <name type="scientific">Saonia flava</name>
    <dbReference type="NCBI Taxonomy" id="523696"/>
    <lineage>
        <taxon>Bacteria</taxon>
        <taxon>Pseudomonadati</taxon>
        <taxon>Bacteroidota</taxon>
        <taxon>Flavobacteriia</taxon>
        <taxon>Flavobacteriales</taxon>
        <taxon>Flavobacteriaceae</taxon>
        <taxon>Saonia</taxon>
    </lineage>
</organism>
<evidence type="ECO:0000313" key="2">
    <source>
        <dbReference type="EMBL" id="NJB69954.1"/>
    </source>
</evidence>
<evidence type="ECO:0000256" key="1">
    <source>
        <dbReference type="SAM" id="Phobius"/>
    </source>
</evidence>
<sequence>MRIFHRYLGFFLAGIMAMYALSGIVLIFRNTDFLKQEKLVEEKLAPNMAIDELGRAVHNRNLKITKKEGDVFYFSNGEYNNATGMATYTSKELPFVLNKMTKVHKATTNSPLFWLNIFFGVSLLFFVVSAFFMFLPKSDTFKKGLYYTLGGIVLTLLLLFV</sequence>
<name>A0A846QXY0_9FLAO</name>
<gene>
    <name evidence="2" type="ORF">GGR42_000416</name>
</gene>
<dbReference type="RefSeq" id="WP_245201375.1">
    <property type="nucleotide sequence ID" value="NZ_JAATJJ010000001.1"/>
</dbReference>
<feature type="transmembrane region" description="Helical" evidence="1">
    <location>
        <begin position="7"/>
        <end position="28"/>
    </location>
</feature>
<feature type="transmembrane region" description="Helical" evidence="1">
    <location>
        <begin position="144"/>
        <end position="160"/>
    </location>
</feature>
<evidence type="ECO:0000313" key="3">
    <source>
        <dbReference type="Proteomes" id="UP000590442"/>
    </source>
</evidence>
<keyword evidence="1" id="KW-1133">Transmembrane helix</keyword>
<keyword evidence="3" id="KW-1185">Reference proteome</keyword>
<comment type="caution">
    <text evidence="2">The sequence shown here is derived from an EMBL/GenBank/DDBJ whole genome shotgun (WGS) entry which is preliminary data.</text>
</comment>
<reference evidence="2 3" key="1">
    <citation type="submission" date="2020-03" db="EMBL/GenBank/DDBJ databases">
        <title>Genomic Encyclopedia of Type Strains, Phase IV (KMG-IV): sequencing the most valuable type-strain genomes for metagenomic binning, comparative biology and taxonomic classification.</title>
        <authorList>
            <person name="Goeker M."/>
        </authorList>
    </citation>
    <scope>NUCLEOTIDE SEQUENCE [LARGE SCALE GENOMIC DNA]</scope>
    <source>
        <strain evidence="2 3">DSM 29762</strain>
    </source>
</reference>
<keyword evidence="1" id="KW-0812">Transmembrane</keyword>
<dbReference type="Proteomes" id="UP000590442">
    <property type="component" value="Unassembled WGS sequence"/>
</dbReference>
<protein>
    <recommendedName>
        <fullName evidence="4">PepSY-associated TM region</fullName>
    </recommendedName>
</protein>